<organism evidence="2 3">
    <name type="scientific">Rhizophagus clarus</name>
    <dbReference type="NCBI Taxonomy" id="94130"/>
    <lineage>
        <taxon>Eukaryota</taxon>
        <taxon>Fungi</taxon>
        <taxon>Fungi incertae sedis</taxon>
        <taxon>Mucoromycota</taxon>
        <taxon>Glomeromycotina</taxon>
        <taxon>Glomeromycetes</taxon>
        <taxon>Glomerales</taxon>
        <taxon>Glomeraceae</taxon>
        <taxon>Rhizophagus</taxon>
    </lineage>
</organism>
<sequence length="638" mass="74488">MRMPQIKYNIELIDDDIIDESYDEYNSYNEESYGEESSNKKSYNENEEYYNEEESESHNEEKSESYNEEESEFHNEEESFYNSNEEKSESYNEEESEFHNEEESFYNRKEADDWKETDDEEELIVSESENNSLNLEGSLKDRTLLENINLTTVEHNITNEVAKGLRLLEIKVRHNISNTAFKEIVTATVHQLMLNIDGTIGDVFDGAQYKNLLQKGYFQDDRDIVLLGSVDGYQLFKQKCDDCWIILFINANLPPEQRVKKENLLITSIIPGPKAPKDFNSFLKPVVDELCLLEGGIDCYDGFTNEKFSLKATVLSWSGDTPGIYNNHIYYPTTPPSDANNTNETYDPSNLPRRMHSDYITRIGQIVTIEPSRTRELLASNLGVVGRSVLLDIRSTQFPACFPVDIMHLFYENVAPYMLRHWMGSFFKDSTLNNQPYTLSNKQWSEIGANMDAIKKSIPTEFGRPPRNIFRHYSGYKAEEWASWITLYSLPLLKDQLPSVYLKGWSFFVKAVRLCQKRKLSLHDQNEIRSLLLQFHNHYERYYYQYLTSRLNNKAAEMKLSDFETRGIKFGRLITSDGQVIGSEWIRRNKDWARINYTVLTRDDGSTQFIDVTAIDRCVGFMKLGRKTYIIDKEYMEE</sequence>
<feature type="compositionally biased region" description="Acidic residues" evidence="1">
    <location>
        <begin position="12"/>
        <end position="23"/>
    </location>
</feature>
<dbReference type="EMBL" id="BLAL01000276">
    <property type="protein sequence ID" value="GES98988.1"/>
    <property type="molecule type" value="Genomic_DNA"/>
</dbReference>
<comment type="caution">
    <text evidence="2">The sequence shown here is derived from an EMBL/GenBank/DDBJ whole genome shotgun (WGS) entry which is preliminary data.</text>
</comment>
<feature type="compositionally biased region" description="Basic and acidic residues" evidence="1">
    <location>
        <begin position="97"/>
        <end position="107"/>
    </location>
</feature>
<name>A0A8H3R0J5_9GLOM</name>
<dbReference type="AlphaFoldDB" id="A0A8H3R0J5"/>
<feature type="compositionally biased region" description="Acidic residues" evidence="1">
    <location>
        <begin position="45"/>
        <end position="55"/>
    </location>
</feature>
<dbReference type="OrthoDB" id="2389915at2759"/>
<reference evidence="2" key="1">
    <citation type="submission" date="2019-10" db="EMBL/GenBank/DDBJ databases">
        <title>Conservation and host-specific expression of non-tandemly repeated heterogenous ribosome RNA gene in arbuscular mycorrhizal fungi.</title>
        <authorList>
            <person name="Maeda T."/>
            <person name="Kobayashi Y."/>
            <person name="Nakagawa T."/>
            <person name="Ezawa T."/>
            <person name="Yamaguchi K."/>
            <person name="Bino T."/>
            <person name="Nishimoto Y."/>
            <person name="Shigenobu S."/>
            <person name="Kawaguchi M."/>
        </authorList>
    </citation>
    <scope>NUCLEOTIDE SEQUENCE</scope>
    <source>
        <strain evidence="2">HR1</strain>
    </source>
</reference>
<dbReference type="Pfam" id="PF02992">
    <property type="entry name" value="Transposase_21"/>
    <property type="match status" value="1"/>
</dbReference>
<dbReference type="PANTHER" id="PTHR46579:SF1">
    <property type="entry name" value="F5_8 TYPE C DOMAIN-CONTAINING PROTEIN"/>
    <property type="match status" value="1"/>
</dbReference>
<protein>
    <submittedName>
        <fullName evidence="2">Transposase domain-containing protein</fullName>
    </submittedName>
</protein>
<accession>A0A8H3R0J5</accession>
<dbReference type="Proteomes" id="UP000615446">
    <property type="component" value="Unassembled WGS sequence"/>
</dbReference>
<gene>
    <name evidence="2" type="ORF">RCL2_002551500</name>
</gene>
<dbReference type="InterPro" id="IPR004242">
    <property type="entry name" value="Transposase_21"/>
</dbReference>
<proteinExistence type="predicted"/>
<evidence type="ECO:0000313" key="3">
    <source>
        <dbReference type="Proteomes" id="UP000615446"/>
    </source>
</evidence>
<dbReference type="PANTHER" id="PTHR46579">
    <property type="entry name" value="F5/8 TYPE C DOMAIN-CONTAINING PROTEIN-RELATED"/>
    <property type="match status" value="1"/>
</dbReference>
<feature type="compositionally biased region" description="Basic and acidic residues" evidence="1">
    <location>
        <begin position="56"/>
        <end position="65"/>
    </location>
</feature>
<feature type="region of interest" description="Disordered" evidence="1">
    <location>
        <begin position="1"/>
        <end position="107"/>
    </location>
</feature>
<evidence type="ECO:0000256" key="1">
    <source>
        <dbReference type="SAM" id="MobiDB-lite"/>
    </source>
</evidence>
<evidence type="ECO:0000313" key="2">
    <source>
        <dbReference type="EMBL" id="GES98988.1"/>
    </source>
</evidence>